<protein>
    <submittedName>
        <fullName evidence="1">Redoxin domain-containing protein</fullName>
    </submittedName>
</protein>
<dbReference type="EMBL" id="DTHB01000049">
    <property type="protein sequence ID" value="HGB15081.1"/>
    <property type="molecule type" value="Genomic_DNA"/>
</dbReference>
<proteinExistence type="predicted"/>
<dbReference type="AlphaFoldDB" id="A0A7C3SJA9"/>
<name>A0A7C3SJA9_9BACT</name>
<comment type="caution">
    <text evidence="1">The sequence shown here is derived from an EMBL/GenBank/DDBJ whole genome shotgun (WGS) entry which is preliminary data.</text>
</comment>
<accession>A0A7C3SJA9</accession>
<dbReference type="InterPro" id="IPR036249">
    <property type="entry name" value="Thioredoxin-like_sf"/>
</dbReference>
<organism evidence="1">
    <name type="scientific">Desulfobacca acetoxidans</name>
    <dbReference type="NCBI Taxonomy" id="60893"/>
    <lineage>
        <taxon>Bacteria</taxon>
        <taxon>Pseudomonadati</taxon>
        <taxon>Thermodesulfobacteriota</taxon>
        <taxon>Desulfobaccia</taxon>
        <taxon>Desulfobaccales</taxon>
        <taxon>Desulfobaccaceae</taxon>
        <taxon>Desulfobacca</taxon>
    </lineage>
</organism>
<gene>
    <name evidence="1" type="ORF">ENV62_07595</name>
</gene>
<sequence>MKIPPVAALSLSLGLWPVWTGRRLRYPRVRCSLGRTPEPGKTMNSYLPPSPKSGGGAQFVLPRGDPPPSRLHPMGGAPWLWLRMWLVILALGGWPWSKAAAFPAVGQVAPPFAVYSGSDEKLTLDMLRGKVIVLFYESRQVIRKNIELKNELKKLYQAQPDWIKDRIFRLVVIDCSEASWATRPLWKKRLREHSKKEGFSIYGDWSGRMLTSYGLQREESNFLILDKDGVIRYSTFGKIERGQFEEIKKLLFSLVREG</sequence>
<dbReference type="SUPFAM" id="SSF52833">
    <property type="entry name" value="Thioredoxin-like"/>
    <property type="match status" value="1"/>
</dbReference>
<reference evidence="1" key="1">
    <citation type="journal article" date="2020" name="mSystems">
        <title>Genome- and Community-Level Interaction Insights into Carbon Utilization and Element Cycling Functions of Hydrothermarchaeota in Hydrothermal Sediment.</title>
        <authorList>
            <person name="Zhou Z."/>
            <person name="Liu Y."/>
            <person name="Xu W."/>
            <person name="Pan J."/>
            <person name="Luo Z.H."/>
            <person name="Li M."/>
        </authorList>
    </citation>
    <scope>NUCLEOTIDE SEQUENCE [LARGE SCALE GENOMIC DNA]</scope>
    <source>
        <strain evidence="1">SpSt-776</strain>
    </source>
</reference>
<evidence type="ECO:0000313" key="1">
    <source>
        <dbReference type="EMBL" id="HGB15081.1"/>
    </source>
</evidence>
<dbReference type="Gene3D" id="3.40.30.10">
    <property type="entry name" value="Glutaredoxin"/>
    <property type="match status" value="1"/>
</dbReference>